<reference evidence="3 4" key="1">
    <citation type="submission" date="2023-04" db="EMBL/GenBank/DDBJ databases">
        <title>Genome of Basidiobolus ranarum AG-B5.</title>
        <authorList>
            <person name="Stajich J.E."/>
            <person name="Carter-House D."/>
            <person name="Gryganskyi A."/>
        </authorList>
    </citation>
    <scope>NUCLEOTIDE SEQUENCE [LARGE SCALE GENOMIC DNA]</scope>
    <source>
        <strain evidence="3 4">AG-B5</strain>
    </source>
</reference>
<feature type="region of interest" description="Disordered" evidence="1">
    <location>
        <begin position="29"/>
        <end position="99"/>
    </location>
</feature>
<organism evidence="3 4">
    <name type="scientific">Basidiobolus ranarum</name>
    <dbReference type="NCBI Taxonomy" id="34480"/>
    <lineage>
        <taxon>Eukaryota</taxon>
        <taxon>Fungi</taxon>
        <taxon>Fungi incertae sedis</taxon>
        <taxon>Zoopagomycota</taxon>
        <taxon>Entomophthoromycotina</taxon>
        <taxon>Basidiobolomycetes</taxon>
        <taxon>Basidiobolales</taxon>
        <taxon>Basidiobolaceae</taxon>
        <taxon>Basidiobolus</taxon>
    </lineage>
</organism>
<gene>
    <name evidence="3" type="ORF">K7432_002671</name>
</gene>
<evidence type="ECO:0000313" key="4">
    <source>
        <dbReference type="Proteomes" id="UP001479436"/>
    </source>
</evidence>
<sequence length="99" mass="10995">MPTYLLIQIILVYSLFSFTDEPSHNASIRDEKIENMTSEDKHKSTYPSESPSLLEETNEATKSHQKGNSSVKEGDSGVLFPSIPYENSQDSHSSLNGTT</sequence>
<dbReference type="Proteomes" id="UP001479436">
    <property type="component" value="Unassembled WGS sequence"/>
</dbReference>
<evidence type="ECO:0000256" key="1">
    <source>
        <dbReference type="SAM" id="MobiDB-lite"/>
    </source>
</evidence>
<feature type="compositionally biased region" description="Basic and acidic residues" evidence="1">
    <location>
        <begin position="29"/>
        <end position="43"/>
    </location>
</feature>
<keyword evidence="2" id="KW-0732">Signal</keyword>
<accession>A0ABR2X1E2</accession>
<proteinExistence type="predicted"/>
<protein>
    <submittedName>
        <fullName evidence="3">Uncharacterized protein</fullName>
    </submittedName>
</protein>
<evidence type="ECO:0000256" key="2">
    <source>
        <dbReference type="SAM" id="SignalP"/>
    </source>
</evidence>
<feature type="signal peptide" evidence="2">
    <location>
        <begin position="1"/>
        <end position="17"/>
    </location>
</feature>
<comment type="caution">
    <text evidence="3">The sequence shown here is derived from an EMBL/GenBank/DDBJ whole genome shotgun (WGS) entry which is preliminary data.</text>
</comment>
<dbReference type="EMBL" id="JASJQH010000074">
    <property type="protein sequence ID" value="KAK9767486.1"/>
    <property type="molecule type" value="Genomic_DNA"/>
</dbReference>
<name>A0ABR2X1E2_9FUNG</name>
<feature type="chain" id="PRO_5047443328" evidence="2">
    <location>
        <begin position="18"/>
        <end position="99"/>
    </location>
</feature>
<feature type="non-terminal residue" evidence="3">
    <location>
        <position position="99"/>
    </location>
</feature>
<feature type="compositionally biased region" description="Polar residues" evidence="1">
    <location>
        <begin position="85"/>
        <end position="99"/>
    </location>
</feature>
<keyword evidence="4" id="KW-1185">Reference proteome</keyword>
<evidence type="ECO:0000313" key="3">
    <source>
        <dbReference type="EMBL" id="KAK9767486.1"/>
    </source>
</evidence>